<organism evidence="2 3">
    <name type="scientific">Sitophilus oryzae</name>
    <name type="common">Rice weevil</name>
    <name type="synonym">Curculio oryzae</name>
    <dbReference type="NCBI Taxonomy" id="7048"/>
    <lineage>
        <taxon>Eukaryota</taxon>
        <taxon>Metazoa</taxon>
        <taxon>Ecdysozoa</taxon>
        <taxon>Arthropoda</taxon>
        <taxon>Hexapoda</taxon>
        <taxon>Insecta</taxon>
        <taxon>Pterygota</taxon>
        <taxon>Neoptera</taxon>
        <taxon>Endopterygota</taxon>
        <taxon>Coleoptera</taxon>
        <taxon>Polyphaga</taxon>
        <taxon>Cucujiformia</taxon>
        <taxon>Curculionidae</taxon>
        <taxon>Dryophthorinae</taxon>
        <taxon>Sitophilus</taxon>
    </lineage>
</organism>
<dbReference type="OrthoDB" id="6775781at2759"/>
<evidence type="ECO:0000313" key="3">
    <source>
        <dbReference type="RefSeq" id="XP_030752107.1"/>
    </source>
</evidence>
<name>A0A6J2XLC1_SITOR</name>
<keyword evidence="1" id="KW-0812">Transmembrane</keyword>
<keyword evidence="2" id="KW-1185">Reference proteome</keyword>
<feature type="transmembrane region" description="Helical" evidence="1">
    <location>
        <begin position="129"/>
        <end position="156"/>
    </location>
</feature>
<dbReference type="RefSeq" id="XP_030752107.1">
    <property type="nucleotide sequence ID" value="XM_030896247.1"/>
</dbReference>
<dbReference type="Proteomes" id="UP000504635">
    <property type="component" value="Unplaced"/>
</dbReference>
<keyword evidence="1" id="KW-1133">Transmembrane helix</keyword>
<dbReference type="KEGG" id="soy:115879420"/>
<gene>
    <name evidence="3" type="primary">LOC115879420</name>
</gene>
<sequence length="418" mass="47007">MYEDIELPVRSRCRLSSGSRTRIYFIRNSAGQSLFFLKWVELVLSVLCLCSAVVTVSAGPIRETITIIILFFINSFTILVVLAEITYSHFKSYLSVILQILIIGINCVLNSTITILLYNVNSSNVLFGILIYLNGITSVLFLVDLICKIVISIFLYQITGVKIVKDVGVSAFIPFPSPQKTKIPRSILTATPITYGGTFPVGKNQPPFLAEDRNPPIDFATPDKGFRQKTINTTAFIENKDKSPKYDFDKDARSKFIQARIDQQDKATTTFALLHMEEERRKKSPWTCSTPSTSRKFEARKLASMSTPITYSGTFAVNKELVPITPETIMNSPQTSPRIKESILKRAKEGAGSKSEGNSPRTLGYISEEKYSEYTSSSDNCSLKRSSYVFIKNAETIPGTVMDEMDSYQYKRMQYEQN</sequence>
<dbReference type="AlphaFoldDB" id="A0A6J2XLC1"/>
<feature type="transmembrane region" description="Helical" evidence="1">
    <location>
        <begin position="35"/>
        <end position="58"/>
    </location>
</feature>
<proteinExistence type="predicted"/>
<accession>A0A6J2XLC1</accession>
<reference evidence="3" key="1">
    <citation type="submission" date="2025-08" db="UniProtKB">
        <authorList>
            <consortium name="RefSeq"/>
        </authorList>
    </citation>
    <scope>IDENTIFICATION</scope>
    <source>
        <tissue evidence="3">Gonads</tissue>
    </source>
</reference>
<evidence type="ECO:0000313" key="2">
    <source>
        <dbReference type="Proteomes" id="UP000504635"/>
    </source>
</evidence>
<keyword evidence="1" id="KW-0472">Membrane</keyword>
<feature type="transmembrane region" description="Helical" evidence="1">
    <location>
        <begin position="94"/>
        <end position="117"/>
    </location>
</feature>
<dbReference type="InParanoid" id="A0A6J2XLC1"/>
<protein>
    <submittedName>
        <fullName evidence="3">Uncharacterized protein LOC115879420</fullName>
    </submittedName>
</protein>
<dbReference type="GeneID" id="115879420"/>
<feature type="transmembrane region" description="Helical" evidence="1">
    <location>
        <begin position="64"/>
        <end position="82"/>
    </location>
</feature>
<evidence type="ECO:0000256" key="1">
    <source>
        <dbReference type="SAM" id="Phobius"/>
    </source>
</evidence>